<dbReference type="InterPro" id="IPR011006">
    <property type="entry name" value="CheY-like_superfamily"/>
</dbReference>
<organism evidence="1 2">
    <name type="scientific">Roseateles amylovorans</name>
    <dbReference type="NCBI Taxonomy" id="2978473"/>
    <lineage>
        <taxon>Bacteria</taxon>
        <taxon>Pseudomonadati</taxon>
        <taxon>Pseudomonadota</taxon>
        <taxon>Betaproteobacteria</taxon>
        <taxon>Burkholderiales</taxon>
        <taxon>Sphaerotilaceae</taxon>
        <taxon>Roseateles</taxon>
    </lineage>
</organism>
<accession>A0ABY6AS59</accession>
<gene>
    <name evidence="1" type="ORF">N4261_13430</name>
</gene>
<dbReference type="SUPFAM" id="SSF52172">
    <property type="entry name" value="CheY-like"/>
    <property type="match status" value="1"/>
</dbReference>
<dbReference type="Proteomes" id="UP001064933">
    <property type="component" value="Chromosome"/>
</dbReference>
<keyword evidence="2" id="KW-1185">Reference proteome</keyword>
<protein>
    <submittedName>
        <fullName evidence="1">Response regulator</fullName>
    </submittedName>
</protein>
<reference evidence="1" key="1">
    <citation type="submission" date="2022-10" db="EMBL/GenBank/DDBJ databases">
        <title>Characterization and whole genome sequencing of a new Roseateles species, isolated from fresh water.</title>
        <authorList>
            <person name="Guliayeva D.Y."/>
            <person name="Akhremchuk A.E."/>
            <person name="Sikolenko M.A."/>
            <person name="Valentovich L.N."/>
            <person name="Sidarenka A.V."/>
        </authorList>
    </citation>
    <scope>NUCLEOTIDE SEQUENCE</scope>
    <source>
        <strain evidence="1">BIM B-1768</strain>
    </source>
</reference>
<dbReference type="RefSeq" id="WP_261755807.1">
    <property type="nucleotide sequence ID" value="NZ_CP104562.2"/>
</dbReference>
<sequence length="156" mass="17127">MLSNTNAVKCLIVEDDPFKMEGIRNYLNQIFAGKVIVFQCQALASATALLGLHSFDLAIIDMSIHSHEPEKGAGSPFPLSSGGLDVLFEIVYSGASTPCIILTQYPDIDIESLPIPVDRAKQEILDKFDIDVAGCVRYLENDSQWKADILGILERL</sequence>
<dbReference type="EMBL" id="CP104562">
    <property type="protein sequence ID" value="UXH76076.1"/>
    <property type="molecule type" value="Genomic_DNA"/>
</dbReference>
<name>A0ABY6AS59_9BURK</name>
<dbReference type="Gene3D" id="3.40.50.2300">
    <property type="match status" value="1"/>
</dbReference>
<evidence type="ECO:0000313" key="1">
    <source>
        <dbReference type="EMBL" id="UXH76076.1"/>
    </source>
</evidence>
<proteinExistence type="predicted"/>
<evidence type="ECO:0000313" key="2">
    <source>
        <dbReference type="Proteomes" id="UP001064933"/>
    </source>
</evidence>